<name>A0ABR1WAL4_9PEZI</name>
<dbReference type="RefSeq" id="XP_066720259.1">
    <property type="nucleotide sequence ID" value="XM_066854404.1"/>
</dbReference>
<feature type="region of interest" description="Disordered" evidence="1">
    <location>
        <begin position="89"/>
        <end position="116"/>
    </location>
</feature>
<protein>
    <submittedName>
        <fullName evidence="2">Uncharacterized protein</fullName>
    </submittedName>
</protein>
<accession>A0ABR1WAL4</accession>
<proteinExistence type="predicted"/>
<reference evidence="2 3" key="1">
    <citation type="submission" date="2023-01" db="EMBL/GenBank/DDBJ databases">
        <title>Analysis of 21 Apiospora genomes using comparative genomics revels a genus with tremendous synthesis potential of carbohydrate active enzymes and secondary metabolites.</title>
        <authorList>
            <person name="Sorensen T."/>
        </authorList>
    </citation>
    <scope>NUCLEOTIDE SEQUENCE [LARGE SCALE GENOMIC DNA]</scope>
    <source>
        <strain evidence="2 3">CBS 135458</strain>
    </source>
</reference>
<evidence type="ECO:0000256" key="1">
    <source>
        <dbReference type="SAM" id="MobiDB-lite"/>
    </source>
</evidence>
<sequence length="116" mass="12688">MASSKQPESPTATRVILNFTCGHYRIWKVSAKGAAYLQSIYVQKGPTVEEGIVLTDQQPCYACRWLETLKRFYPSPSWEHDDVFPGDSAAAAAATSSDNKTGKDTAAANDNEKTEV</sequence>
<evidence type="ECO:0000313" key="3">
    <source>
        <dbReference type="Proteomes" id="UP001480595"/>
    </source>
</evidence>
<dbReference type="Proteomes" id="UP001480595">
    <property type="component" value="Unassembled WGS sequence"/>
</dbReference>
<organism evidence="2 3">
    <name type="scientific">Apiospora phragmitis</name>
    <dbReference type="NCBI Taxonomy" id="2905665"/>
    <lineage>
        <taxon>Eukaryota</taxon>
        <taxon>Fungi</taxon>
        <taxon>Dikarya</taxon>
        <taxon>Ascomycota</taxon>
        <taxon>Pezizomycotina</taxon>
        <taxon>Sordariomycetes</taxon>
        <taxon>Xylariomycetidae</taxon>
        <taxon>Amphisphaeriales</taxon>
        <taxon>Apiosporaceae</taxon>
        <taxon>Apiospora</taxon>
    </lineage>
</organism>
<gene>
    <name evidence="2" type="ORF">PG994_002995</name>
</gene>
<comment type="caution">
    <text evidence="2">The sequence shown here is derived from an EMBL/GenBank/DDBJ whole genome shotgun (WGS) entry which is preliminary data.</text>
</comment>
<evidence type="ECO:0000313" key="2">
    <source>
        <dbReference type="EMBL" id="KAK8079188.1"/>
    </source>
</evidence>
<dbReference type="GeneID" id="92087467"/>
<dbReference type="EMBL" id="JAQQWL010000003">
    <property type="protein sequence ID" value="KAK8079188.1"/>
    <property type="molecule type" value="Genomic_DNA"/>
</dbReference>
<keyword evidence="3" id="KW-1185">Reference proteome</keyword>